<keyword evidence="1" id="KW-1133">Transmembrane helix</keyword>
<feature type="transmembrane region" description="Helical" evidence="1">
    <location>
        <begin position="6"/>
        <end position="22"/>
    </location>
</feature>
<gene>
    <name evidence="2" type="ORF">RV04_GL000372</name>
</gene>
<sequence>MGIVVQTILTIILLIILVGYHGKKYSRIKPIGYSYFSIRYAVIVLSFIINGIVLFLYVLNYLGINHVIFAAI</sequence>
<evidence type="ECO:0000313" key="2">
    <source>
        <dbReference type="EMBL" id="OJG47125.1"/>
    </source>
</evidence>
<dbReference type="AlphaFoldDB" id="A0A1L8TS26"/>
<proteinExistence type="predicted"/>
<keyword evidence="3" id="KW-1185">Reference proteome</keyword>
<keyword evidence="1" id="KW-0812">Transmembrane</keyword>
<reference evidence="2 3" key="1">
    <citation type="submission" date="2014-12" db="EMBL/GenBank/DDBJ databases">
        <title>Draft genome sequences of 29 type strains of Enterococci.</title>
        <authorList>
            <person name="Zhong Z."/>
            <person name="Sun Z."/>
            <person name="Liu W."/>
            <person name="Zhang W."/>
            <person name="Zhang H."/>
        </authorList>
    </citation>
    <scope>NUCLEOTIDE SEQUENCE [LARGE SCALE GENOMIC DNA]</scope>
    <source>
        <strain evidence="2 3">DSM 17122</strain>
    </source>
</reference>
<name>A0A1L8TS26_9ENTE</name>
<keyword evidence="1" id="KW-0472">Membrane</keyword>
<dbReference type="EMBL" id="JXKQ01000001">
    <property type="protein sequence ID" value="OJG47125.1"/>
    <property type="molecule type" value="Genomic_DNA"/>
</dbReference>
<dbReference type="STRING" id="249189.RV04_GL000372"/>
<evidence type="ECO:0000256" key="1">
    <source>
        <dbReference type="SAM" id="Phobius"/>
    </source>
</evidence>
<dbReference type="Proteomes" id="UP000182077">
    <property type="component" value="Unassembled WGS sequence"/>
</dbReference>
<comment type="caution">
    <text evidence="2">The sequence shown here is derived from an EMBL/GenBank/DDBJ whole genome shotgun (WGS) entry which is preliminary data.</text>
</comment>
<feature type="transmembrane region" description="Helical" evidence="1">
    <location>
        <begin position="34"/>
        <end position="59"/>
    </location>
</feature>
<accession>A0A1L8TS26</accession>
<organism evidence="2 3">
    <name type="scientific">Enterococcus hermanniensis</name>
    <dbReference type="NCBI Taxonomy" id="249189"/>
    <lineage>
        <taxon>Bacteria</taxon>
        <taxon>Bacillati</taxon>
        <taxon>Bacillota</taxon>
        <taxon>Bacilli</taxon>
        <taxon>Lactobacillales</taxon>
        <taxon>Enterococcaceae</taxon>
        <taxon>Enterococcus</taxon>
    </lineage>
</organism>
<protein>
    <submittedName>
        <fullName evidence="2">Uncharacterized protein</fullName>
    </submittedName>
</protein>
<evidence type="ECO:0000313" key="3">
    <source>
        <dbReference type="Proteomes" id="UP000182077"/>
    </source>
</evidence>